<comment type="catalytic activity">
    <reaction evidence="4">
        <text>streptomycin + ATP = 3''-O-adenylylstreptomycin + diphosphate</text>
        <dbReference type="Rhea" id="RHEA:20245"/>
        <dbReference type="ChEBI" id="CHEBI:30616"/>
        <dbReference type="ChEBI" id="CHEBI:33019"/>
        <dbReference type="ChEBI" id="CHEBI:58007"/>
        <dbReference type="ChEBI" id="CHEBI:58605"/>
        <dbReference type="EC" id="2.7.7.47"/>
    </reaction>
</comment>
<name>A0ABM8WH79_9BURK</name>
<organism evidence="7 8">
    <name type="scientific">Cupriavidus respiraculi</name>
    <dbReference type="NCBI Taxonomy" id="195930"/>
    <lineage>
        <taxon>Bacteria</taxon>
        <taxon>Pseudomonadati</taxon>
        <taxon>Pseudomonadota</taxon>
        <taxon>Betaproteobacteria</taxon>
        <taxon>Burkholderiales</taxon>
        <taxon>Burkholderiaceae</taxon>
        <taxon>Cupriavidus</taxon>
    </lineage>
</organism>
<keyword evidence="8" id="KW-1185">Reference proteome</keyword>
<dbReference type="Pfam" id="PF01909">
    <property type="entry name" value="NTP_transf_2"/>
    <property type="match status" value="1"/>
</dbReference>
<keyword evidence="7" id="KW-0548">Nucleotidyltransferase</keyword>
<proteinExistence type="predicted"/>
<gene>
    <name evidence="7" type="primary">ant1</name>
    <name evidence="7" type="ORF">LMG21510_00522</name>
</gene>
<dbReference type="GO" id="GO:0009012">
    <property type="term" value="F:aminoglycoside 3''-adenylyltransferase activity"/>
    <property type="evidence" value="ECO:0007669"/>
    <property type="project" value="UniProtKB-EC"/>
</dbReference>
<keyword evidence="1 7" id="KW-0808">Transferase</keyword>
<evidence type="ECO:0000313" key="8">
    <source>
        <dbReference type="Proteomes" id="UP000721236"/>
    </source>
</evidence>
<evidence type="ECO:0000313" key="7">
    <source>
        <dbReference type="EMBL" id="CAG9166742.1"/>
    </source>
</evidence>
<evidence type="ECO:0000256" key="1">
    <source>
        <dbReference type="ARBA" id="ARBA00022679"/>
    </source>
</evidence>
<dbReference type="SUPFAM" id="SSF81301">
    <property type="entry name" value="Nucleotidyltransferase"/>
    <property type="match status" value="1"/>
</dbReference>
<sequence>MTRVCVPAEISAQVQRALAVVERRLVPTLIAVHLYGSALDGGLKPFSDIDLLVTVAARLDDALRQALMTELLDVSAPPGQSGALRALEITIVVRDDVVPWHYPARRELQFGEWLREDIAAGRFEPALVDPDLAILLTKARQSSIALFGPPAQRVFDAVPEYDFYRVLSDTLNLWNSPADWEGEERNIALTLARIWYSAATGAIAPKAIAADWAMARLPPAHSAVLLEAQHAYLGHGQDRMALRGAAMAAFVDHIKKEIGAALEERGHGMGIKRGNDDAPGAIEK</sequence>
<comment type="caution">
    <text evidence="7">The sequence shown here is derived from an EMBL/GenBank/DDBJ whole genome shotgun (WGS) entry which is preliminary data.</text>
</comment>
<dbReference type="EC" id="2.7.7.47" evidence="2"/>
<dbReference type="NCBIfam" id="NF010309">
    <property type="entry name" value="PRK13746.1"/>
    <property type="match status" value="1"/>
</dbReference>
<dbReference type="EMBL" id="CAJZAH010000001">
    <property type="protein sequence ID" value="CAG9166742.1"/>
    <property type="molecule type" value="Genomic_DNA"/>
</dbReference>
<reference evidence="7 8" key="1">
    <citation type="submission" date="2021-08" db="EMBL/GenBank/DDBJ databases">
        <authorList>
            <person name="Peeters C."/>
        </authorList>
    </citation>
    <scope>NUCLEOTIDE SEQUENCE [LARGE SCALE GENOMIC DNA]</scope>
    <source>
        <strain evidence="7 8">LMG 21510</strain>
    </source>
</reference>
<feature type="domain" description="Adenylyltransferase AadA C-terminal" evidence="6">
    <location>
        <begin position="153"/>
        <end position="256"/>
    </location>
</feature>
<evidence type="ECO:0000256" key="4">
    <source>
        <dbReference type="ARBA" id="ARBA00048566"/>
    </source>
</evidence>
<dbReference type="RefSeq" id="WP_224039432.1">
    <property type="nucleotide sequence ID" value="NZ_CAJZAH010000001.1"/>
</dbReference>
<dbReference type="Pfam" id="PF13427">
    <property type="entry name" value="AadA_C"/>
    <property type="match status" value="1"/>
</dbReference>
<protein>
    <recommendedName>
        <fullName evidence="3">Aminoglycoside (3'') (9) adenylyltransferase</fullName>
        <ecNumber evidence="2">2.7.7.47</ecNumber>
    </recommendedName>
</protein>
<evidence type="ECO:0000259" key="5">
    <source>
        <dbReference type="Pfam" id="PF01909"/>
    </source>
</evidence>
<accession>A0ABM8WH79</accession>
<dbReference type="InterPro" id="IPR043519">
    <property type="entry name" value="NT_sf"/>
</dbReference>
<evidence type="ECO:0000256" key="2">
    <source>
        <dbReference type="ARBA" id="ARBA00035126"/>
    </source>
</evidence>
<evidence type="ECO:0000259" key="6">
    <source>
        <dbReference type="Pfam" id="PF13427"/>
    </source>
</evidence>
<dbReference type="NCBIfam" id="NF012157">
    <property type="entry name" value="ANT_3pp_I"/>
    <property type="match status" value="1"/>
</dbReference>
<dbReference type="InterPro" id="IPR025184">
    <property type="entry name" value="AadA_C"/>
</dbReference>
<dbReference type="CDD" id="cd05403">
    <property type="entry name" value="NT_KNTase_like"/>
    <property type="match status" value="1"/>
</dbReference>
<feature type="domain" description="Polymerase nucleotidyl transferase" evidence="5">
    <location>
        <begin position="25"/>
        <end position="67"/>
    </location>
</feature>
<evidence type="ECO:0000256" key="3">
    <source>
        <dbReference type="ARBA" id="ARBA00035252"/>
    </source>
</evidence>
<dbReference type="Proteomes" id="UP000721236">
    <property type="component" value="Unassembled WGS sequence"/>
</dbReference>
<dbReference type="InterPro" id="IPR002934">
    <property type="entry name" value="Polymerase_NTP_transf_dom"/>
</dbReference>